<evidence type="ECO:0000256" key="1">
    <source>
        <dbReference type="SAM" id="MobiDB-lite"/>
    </source>
</evidence>
<proteinExistence type="predicted"/>
<evidence type="ECO:0000313" key="3">
    <source>
        <dbReference type="Proteomes" id="UP000287033"/>
    </source>
</evidence>
<accession>A0A401TRR1</accession>
<comment type="caution">
    <text evidence="2">The sequence shown here is derived from an EMBL/GenBank/DDBJ whole genome shotgun (WGS) entry which is preliminary data.</text>
</comment>
<dbReference type="AlphaFoldDB" id="A0A401TRR1"/>
<sequence>MLTRAGCRRQQGAGPDVGATNQGLGPHAERRGPSPIGGPRRAGPRRPAVRGAGLLDLALPCVSPASGWSVGTNGRFTFVFGP</sequence>
<organism evidence="2 3">
    <name type="scientific">Chiloscyllium punctatum</name>
    <name type="common">Brownbanded bambooshark</name>
    <name type="synonym">Hemiscyllium punctatum</name>
    <dbReference type="NCBI Taxonomy" id="137246"/>
    <lineage>
        <taxon>Eukaryota</taxon>
        <taxon>Metazoa</taxon>
        <taxon>Chordata</taxon>
        <taxon>Craniata</taxon>
        <taxon>Vertebrata</taxon>
        <taxon>Chondrichthyes</taxon>
        <taxon>Elasmobranchii</taxon>
        <taxon>Galeomorphii</taxon>
        <taxon>Galeoidea</taxon>
        <taxon>Orectolobiformes</taxon>
        <taxon>Hemiscylliidae</taxon>
        <taxon>Chiloscyllium</taxon>
    </lineage>
</organism>
<feature type="non-terminal residue" evidence="2">
    <location>
        <position position="82"/>
    </location>
</feature>
<keyword evidence="3" id="KW-1185">Reference proteome</keyword>
<name>A0A401TRR1_CHIPU</name>
<evidence type="ECO:0000313" key="2">
    <source>
        <dbReference type="EMBL" id="GCC45351.1"/>
    </source>
</evidence>
<protein>
    <submittedName>
        <fullName evidence="2">Uncharacterized protein</fullName>
    </submittedName>
</protein>
<reference evidence="2 3" key="1">
    <citation type="journal article" date="2018" name="Nat. Ecol. Evol.">
        <title>Shark genomes provide insights into elasmobranch evolution and the origin of vertebrates.</title>
        <authorList>
            <person name="Hara Y"/>
            <person name="Yamaguchi K"/>
            <person name="Onimaru K"/>
            <person name="Kadota M"/>
            <person name="Koyanagi M"/>
            <person name="Keeley SD"/>
            <person name="Tatsumi K"/>
            <person name="Tanaka K"/>
            <person name="Motone F"/>
            <person name="Kageyama Y"/>
            <person name="Nozu R"/>
            <person name="Adachi N"/>
            <person name="Nishimura O"/>
            <person name="Nakagawa R"/>
            <person name="Tanegashima C"/>
            <person name="Kiyatake I"/>
            <person name="Matsumoto R"/>
            <person name="Murakumo K"/>
            <person name="Nishida K"/>
            <person name="Terakita A"/>
            <person name="Kuratani S"/>
            <person name="Sato K"/>
            <person name="Hyodo S Kuraku.S."/>
        </authorList>
    </citation>
    <scope>NUCLEOTIDE SEQUENCE [LARGE SCALE GENOMIC DNA]</scope>
</reference>
<dbReference type="EMBL" id="BEZZ01150640">
    <property type="protein sequence ID" value="GCC45351.1"/>
    <property type="molecule type" value="Genomic_DNA"/>
</dbReference>
<gene>
    <name evidence="2" type="ORF">chiPu_0029195</name>
</gene>
<dbReference type="Proteomes" id="UP000287033">
    <property type="component" value="Unassembled WGS sequence"/>
</dbReference>
<feature type="region of interest" description="Disordered" evidence="1">
    <location>
        <begin position="1"/>
        <end position="48"/>
    </location>
</feature>